<keyword evidence="10" id="KW-1185">Reference proteome</keyword>
<evidence type="ECO:0000259" key="8">
    <source>
        <dbReference type="PROSITE" id="PS51379"/>
    </source>
</evidence>
<dbReference type="InterPro" id="IPR017900">
    <property type="entry name" value="4Fe4S_Fe_S_CS"/>
</dbReference>
<dbReference type="SUPFAM" id="SSF54862">
    <property type="entry name" value="4Fe-4S ferredoxins"/>
    <property type="match status" value="1"/>
</dbReference>
<dbReference type="RefSeq" id="WP_091771832.1">
    <property type="nucleotide sequence ID" value="NZ_FNHG01000025.1"/>
</dbReference>
<reference evidence="9 10" key="1">
    <citation type="submission" date="2016-10" db="EMBL/GenBank/DDBJ databases">
        <authorList>
            <person name="de Groot N.N."/>
        </authorList>
    </citation>
    <scope>NUCLEOTIDE SEQUENCE [LARGE SCALE GENOMIC DNA]</scope>
    <source>
        <strain evidence="9 10">DSM 16077</strain>
    </source>
</reference>
<dbReference type="STRING" id="144026.SAMN04488568_12521"/>
<sequence>MSDNQKRSMAAPGITRSKAKAVNAAEERELYKKREPIYPKLAHGKFRFVKWVVMAATLAVYYLVPFLRWDRGADAPDQAVLIDFAGRRFYFFFIEIWPQEVYYITGLLILAALALFLVTALFGRVWCGYACPQTVWTDLFIMVERAFEGDRNARIKLDRAPWSFNKAWRKVSKHAVWLVIAAATGGAWILYFHDAYDTLANFFTGQAEISAYLFFAGLTFTTYVLAGTMREQVCTYMCPWPRIQAAMTDREALNVTYRIDRGEPRGAHKKNDPWDDRGDCIDCMQCVAVCPMGIDIRDGAQLECIQCALCIDACDDVMLKVDRPTGLIAYETDDNIDRFQAGEKPRYRFVRIRTLVYAVALVLVAAVMLAGLLNRTELDLNAARDRNPNYVRLSDGSIRNGYTVKVVNKANAPRALELVVDGDPALIVRVLGAADETPMRLNVEADRTRDFVIYLTLPPGAVDVPREDIMFRVLDPATGESAQTRSVLVTGLAE</sequence>
<dbReference type="PROSITE" id="PS51379">
    <property type="entry name" value="4FE4S_FER_2"/>
    <property type="match status" value="1"/>
</dbReference>
<dbReference type="PANTHER" id="PTHR30176:SF3">
    <property type="entry name" value="FERREDOXIN-TYPE PROTEIN NAPH"/>
    <property type="match status" value="1"/>
</dbReference>
<evidence type="ECO:0000256" key="2">
    <source>
        <dbReference type="ARBA" id="ARBA00022485"/>
    </source>
</evidence>
<evidence type="ECO:0000256" key="1">
    <source>
        <dbReference type="ARBA" id="ARBA00022448"/>
    </source>
</evidence>
<gene>
    <name evidence="9" type="ORF">SAMN04488568_12521</name>
</gene>
<evidence type="ECO:0000313" key="10">
    <source>
        <dbReference type="Proteomes" id="UP000199759"/>
    </source>
</evidence>
<keyword evidence="7" id="KW-0472">Membrane</keyword>
<dbReference type="Pfam" id="PF11614">
    <property type="entry name" value="FixG_C"/>
    <property type="match status" value="1"/>
</dbReference>
<feature type="transmembrane region" description="Helical" evidence="7">
    <location>
        <begin position="175"/>
        <end position="193"/>
    </location>
</feature>
<evidence type="ECO:0000256" key="6">
    <source>
        <dbReference type="ARBA" id="ARBA00023014"/>
    </source>
</evidence>
<dbReference type="GO" id="GO:0051539">
    <property type="term" value="F:4 iron, 4 sulfur cluster binding"/>
    <property type="evidence" value="ECO:0007669"/>
    <property type="project" value="UniProtKB-KW"/>
</dbReference>
<proteinExistence type="predicted"/>
<dbReference type="PROSITE" id="PS00198">
    <property type="entry name" value="4FE4S_FER_1"/>
    <property type="match status" value="1"/>
</dbReference>
<keyword evidence="3" id="KW-0479">Metal-binding</keyword>
<feature type="domain" description="4Fe-4S ferredoxin-type" evidence="8">
    <location>
        <begin position="271"/>
        <end position="299"/>
    </location>
</feature>
<keyword evidence="7" id="KW-1133">Transmembrane helix</keyword>
<name>A0A1G9WJ80_9PROT</name>
<dbReference type="InterPro" id="IPR017896">
    <property type="entry name" value="4Fe4S_Fe-S-bd"/>
</dbReference>
<dbReference type="InterPro" id="IPR013783">
    <property type="entry name" value="Ig-like_fold"/>
</dbReference>
<evidence type="ECO:0000313" key="9">
    <source>
        <dbReference type="EMBL" id="SDM84241.1"/>
    </source>
</evidence>
<feature type="transmembrane region" description="Helical" evidence="7">
    <location>
        <begin position="48"/>
        <end position="67"/>
    </location>
</feature>
<dbReference type="PANTHER" id="PTHR30176">
    <property type="entry name" value="FERREDOXIN-TYPE PROTEIN NAPH"/>
    <property type="match status" value="1"/>
</dbReference>
<dbReference type="GO" id="GO:0005886">
    <property type="term" value="C:plasma membrane"/>
    <property type="evidence" value="ECO:0007669"/>
    <property type="project" value="TreeGrafter"/>
</dbReference>
<dbReference type="EMBL" id="FNHG01000025">
    <property type="protein sequence ID" value="SDM84241.1"/>
    <property type="molecule type" value="Genomic_DNA"/>
</dbReference>
<dbReference type="Proteomes" id="UP000199759">
    <property type="component" value="Unassembled WGS sequence"/>
</dbReference>
<organism evidence="9 10">
    <name type="scientific">Maricaulis salignorans</name>
    <dbReference type="NCBI Taxonomy" id="144026"/>
    <lineage>
        <taxon>Bacteria</taxon>
        <taxon>Pseudomonadati</taxon>
        <taxon>Pseudomonadota</taxon>
        <taxon>Alphaproteobacteria</taxon>
        <taxon>Maricaulales</taxon>
        <taxon>Maricaulaceae</taxon>
        <taxon>Maricaulis</taxon>
    </lineage>
</organism>
<dbReference type="InterPro" id="IPR032879">
    <property type="entry name" value="FixG_C"/>
</dbReference>
<dbReference type="AlphaFoldDB" id="A0A1G9WJ80"/>
<keyword evidence="5" id="KW-0408">Iron</keyword>
<keyword evidence="2" id="KW-0004">4Fe-4S</keyword>
<evidence type="ECO:0000256" key="7">
    <source>
        <dbReference type="SAM" id="Phobius"/>
    </source>
</evidence>
<dbReference type="InterPro" id="IPR014116">
    <property type="entry name" value="Cyt_c_oxidase_cbb3_FixG"/>
</dbReference>
<dbReference type="NCBIfam" id="TIGR02745">
    <property type="entry name" value="ccoG_rdxA_fixG"/>
    <property type="match status" value="1"/>
</dbReference>
<dbReference type="OrthoDB" id="9811700at2"/>
<dbReference type="Pfam" id="PF12801">
    <property type="entry name" value="Fer4_5"/>
    <property type="match status" value="1"/>
</dbReference>
<dbReference type="Pfam" id="PF13746">
    <property type="entry name" value="Fer4_18"/>
    <property type="match status" value="1"/>
</dbReference>
<evidence type="ECO:0000256" key="3">
    <source>
        <dbReference type="ARBA" id="ARBA00022723"/>
    </source>
</evidence>
<dbReference type="GO" id="GO:0046872">
    <property type="term" value="F:metal ion binding"/>
    <property type="evidence" value="ECO:0007669"/>
    <property type="project" value="UniProtKB-KW"/>
</dbReference>
<feature type="transmembrane region" description="Helical" evidence="7">
    <location>
        <begin position="209"/>
        <end position="226"/>
    </location>
</feature>
<keyword evidence="7" id="KW-0812">Transmembrane</keyword>
<evidence type="ECO:0000256" key="5">
    <source>
        <dbReference type="ARBA" id="ARBA00023004"/>
    </source>
</evidence>
<feature type="transmembrane region" description="Helical" evidence="7">
    <location>
        <begin position="101"/>
        <end position="122"/>
    </location>
</feature>
<keyword evidence="6" id="KW-0411">Iron-sulfur</keyword>
<accession>A0A1G9WJ80</accession>
<protein>
    <submittedName>
        <fullName evidence="9">Cytochrome c oxidase accessory protein FixG</fullName>
    </submittedName>
</protein>
<keyword evidence="1" id="KW-0813">Transport</keyword>
<dbReference type="InterPro" id="IPR051684">
    <property type="entry name" value="Electron_Trans/Redox"/>
</dbReference>
<keyword evidence="4" id="KW-0249">Electron transport</keyword>
<feature type="transmembrane region" description="Helical" evidence="7">
    <location>
        <begin position="354"/>
        <end position="373"/>
    </location>
</feature>
<evidence type="ECO:0000256" key="4">
    <source>
        <dbReference type="ARBA" id="ARBA00022982"/>
    </source>
</evidence>
<dbReference type="Gene3D" id="2.60.40.10">
    <property type="entry name" value="Immunoglobulins"/>
    <property type="match status" value="1"/>
</dbReference>